<organism evidence="2 3">
    <name type="scientific">Bacteroides caccae</name>
    <dbReference type="NCBI Taxonomy" id="47678"/>
    <lineage>
        <taxon>Bacteria</taxon>
        <taxon>Pseudomonadati</taxon>
        <taxon>Bacteroidota</taxon>
        <taxon>Bacteroidia</taxon>
        <taxon>Bacteroidales</taxon>
        <taxon>Bacteroidaceae</taxon>
        <taxon>Bacteroides</taxon>
    </lineage>
</organism>
<sequence>MKNCIQPKSHQKGHGKLAVITGADGGMGMEITRYVAKAGFRVIMMCHHRNEAEKARQILIDETGNTAIEVLEADFSSLKSVAQAAEQLLTRQECIALLMNNAGTLETGRHLTEDGLEQTVSVNYVAPYLLTRKLLSCMKKGSRIVNMVSCTYAIIGRLDFPDFFTQGKKGRFWRIPVYSNTKLALTLFTFDLAHRLQERGIRVNAADPGVVSTNMITMHQWFDPLTDLFFRPFIRSPRQGAATAIHLLLDVEADSCTGTLQASCHPCTLSNRYTQHSKTKELWDYTEAIVKKWL</sequence>
<dbReference type="SUPFAM" id="SSF51735">
    <property type="entry name" value="NAD(P)-binding Rossmann-fold domains"/>
    <property type="match status" value="1"/>
</dbReference>
<proteinExistence type="predicted"/>
<dbReference type="InterPro" id="IPR002347">
    <property type="entry name" value="SDR_fam"/>
</dbReference>
<dbReference type="AlphaFoldDB" id="A0A414F9B3"/>
<dbReference type="Gene3D" id="3.40.50.720">
    <property type="entry name" value="NAD(P)-binding Rossmann-like Domain"/>
    <property type="match status" value="1"/>
</dbReference>
<dbReference type="PRINTS" id="PR00081">
    <property type="entry name" value="GDHRDH"/>
</dbReference>
<dbReference type="RefSeq" id="WP_122265115.1">
    <property type="nucleotide sequence ID" value="NZ_QSJD01000046.1"/>
</dbReference>
<dbReference type="InterPro" id="IPR036291">
    <property type="entry name" value="NAD(P)-bd_dom_sf"/>
</dbReference>
<gene>
    <name evidence="2" type="ORF">DW794_19570</name>
</gene>
<comment type="caution">
    <text evidence="2">The sequence shown here is derived from an EMBL/GenBank/DDBJ whole genome shotgun (WGS) entry which is preliminary data.</text>
</comment>
<dbReference type="CDD" id="cd05327">
    <property type="entry name" value="retinol-DH_like_SDR_c_like"/>
    <property type="match status" value="1"/>
</dbReference>
<dbReference type="GO" id="GO:0016491">
    <property type="term" value="F:oxidoreductase activity"/>
    <property type="evidence" value="ECO:0007669"/>
    <property type="project" value="UniProtKB-KW"/>
</dbReference>
<dbReference type="Proteomes" id="UP000284689">
    <property type="component" value="Unassembled WGS sequence"/>
</dbReference>
<dbReference type="PANTHER" id="PTHR43157">
    <property type="entry name" value="PHOSPHATIDYLINOSITOL-GLYCAN BIOSYNTHESIS CLASS F PROTEIN-RELATED"/>
    <property type="match status" value="1"/>
</dbReference>
<dbReference type="EMBL" id="QSJD01000046">
    <property type="protein sequence ID" value="RHD43140.1"/>
    <property type="molecule type" value="Genomic_DNA"/>
</dbReference>
<protein>
    <submittedName>
        <fullName evidence="2">SDR family NAD(P)-dependent oxidoreductase</fullName>
    </submittedName>
</protein>
<evidence type="ECO:0000256" key="1">
    <source>
        <dbReference type="ARBA" id="ARBA00023002"/>
    </source>
</evidence>
<dbReference type="PANTHER" id="PTHR43157:SF31">
    <property type="entry name" value="PHOSPHATIDYLINOSITOL-GLYCAN BIOSYNTHESIS CLASS F PROTEIN"/>
    <property type="match status" value="1"/>
</dbReference>
<keyword evidence="1" id="KW-0560">Oxidoreductase</keyword>
<dbReference type="Pfam" id="PF00106">
    <property type="entry name" value="adh_short"/>
    <property type="match status" value="2"/>
</dbReference>
<evidence type="ECO:0000313" key="3">
    <source>
        <dbReference type="Proteomes" id="UP000284689"/>
    </source>
</evidence>
<accession>A0A414F9B3</accession>
<name>A0A414F9B3_9BACE</name>
<reference evidence="2 3" key="1">
    <citation type="submission" date="2018-08" db="EMBL/GenBank/DDBJ databases">
        <title>A genome reference for cultivated species of the human gut microbiota.</title>
        <authorList>
            <person name="Zou Y."/>
            <person name="Xue W."/>
            <person name="Luo G."/>
        </authorList>
    </citation>
    <scope>NUCLEOTIDE SEQUENCE [LARGE SCALE GENOMIC DNA]</scope>
    <source>
        <strain evidence="2 3">AM31-16AC</strain>
    </source>
</reference>
<evidence type="ECO:0000313" key="2">
    <source>
        <dbReference type="EMBL" id="RHD43140.1"/>
    </source>
</evidence>